<dbReference type="FunFam" id="3.40.50.2300:FF:000001">
    <property type="entry name" value="DNA-binding response regulator PhoB"/>
    <property type="match status" value="1"/>
</dbReference>
<dbReference type="CDD" id="cd00383">
    <property type="entry name" value="trans_reg_C"/>
    <property type="match status" value="1"/>
</dbReference>
<keyword evidence="11" id="KW-1185">Reference proteome</keyword>
<evidence type="ECO:0000259" key="9">
    <source>
        <dbReference type="PROSITE" id="PS51755"/>
    </source>
</evidence>
<dbReference type="FunFam" id="1.10.10.10:FF:000018">
    <property type="entry name" value="DNA-binding response regulator ResD"/>
    <property type="match status" value="1"/>
</dbReference>
<dbReference type="GO" id="GO:0032993">
    <property type="term" value="C:protein-DNA complex"/>
    <property type="evidence" value="ECO:0007669"/>
    <property type="project" value="TreeGrafter"/>
</dbReference>
<dbReference type="Gene3D" id="3.40.50.2300">
    <property type="match status" value="1"/>
</dbReference>
<name>A0A4R7I5K6_9ACTN</name>
<keyword evidence="5" id="KW-0804">Transcription</keyword>
<dbReference type="SUPFAM" id="SSF52172">
    <property type="entry name" value="CheY-like"/>
    <property type="match status" value="1"/>
</dbReference>
<dbReference type="Gene3D" id="1.10.10.10">
    <property type="entry name" value="Winged helix-like DNA-binding domain superfamily/Winged helix DNA-binding domain"/>
    <property type="match status" value="1"/>
</dbReference>
<dbReference type="PROSITE" id="PS50110">
    <property type="entry name" value="RESPONSE_REGULATORY"/>
    <property type="match status" value="1"/>
</dbReference>
<reference evidence="10 11" key="1">
    <citation type="submission" date="2019-03" db="EMBL/GenBank/DDBJ databases">
        <title>Sequencing the genomes of 1000 actinobacteria strains.</title>
        <authorList>
            <person name="Klenk H.-P."/>
        </authorList>
    </citation>
    <scope>NUCLEOTIDE SEQUENCE [LARGE SCALE GENOMIC DNA]</scope>
    <source>
        <strain evidence="10 11">DSM 18936</strain>
    </source>
</reference>
<feature type="domain" description="OmpR/PhoB-type" evidence="9">
    <location>
        <begin position="143"/>
        <end position="242"/>
    </location>
</feature>
<dbReference type="AlphaFoldDB" id="A0A4R7I5K6"/>
<dbReference type="EMBL" id="SOAU01000001">
    <property type="protein sequence ID" value="TDT18564.1"/>
    <property type="molecule type" value="Genomic_DNA"/>
</dbReference>
<keyword evidence="3" id="KW-0805">Transcription regulation</keyword>
<protein>
    <submittedName>
        <fullName evidence="10">DNA-binding response OmpR family regulator</fullName>
    </submittedName>
</protein>
<evidence type="ECO:0000256" key="4">
    <source>
        <dbReference type="ARBA" id="ARBA00023125"/>
    </source>
</evidence>
<dbReference type="PANTHER" id="PTHR48111">
    <property type="entry name" value="REGULATOR OF RPOS"/>
    <property type="match status" value="1"/>
</dbReference>
<dbReference type="InterPro" id="IPR039420">
    <property type="entry name" value="WalR-like"/>
</dbReference>
<evidence type="ECO:0000313" key="11">
    <source>
        <dbReference type="Proteomes" id="UP000294558"/>
    </source>
</evidence>
<evidence type="ECO:0000256" key="1">
    <source>
        <dbReference type="ARBA" id="ARBA00022553"/>
    </source>
</evidence>
<evidence type="ECO:0000256" key="3">
    <source>
        <dbReference type="ARBA" id="ARBA00023015"/>
    </source>
</evidence>
<evidence type="ECO:0000256" key="7">
    <source>
        <dbReference type="PROSITE-ProRule" id="PRU01091"/>
    </source>
</evidence>
<sequence>MRAARDLAVTVAYDGRVTTILLVEDDERISEPLLRVLGGEGYEVVHTSTGGDGLQALEARSPDLLLLDLTLPDIDGLDVCRKVREDRPELPIIMLTARAEEMDIIVGLGAGADDYVPKPFRLAELVARIKARLRVAQVAQQIPRELTGGPLRVNTESRRAYLNGDELELTSKEFDLLALLMSKPDATFTREQIMATVWDENYWGSTRTLDTHISTLRRKIGDDSDPPTLIVTVRGVGFRFEG</sequence>
<dbReference type="PROSITE" id="PS51755">
    <property type="entry name" value="OMPR_PHOB"/>
    <property type="match status" value="1"/>
</dbReference>
<evidence type="ECO:0000256" key="2">
    <source>
        <dbReference type="ARBA" id="ARBA00023012"/>
    </source>
</evidence>
<feature type="modified residue" description="4-aspartylphosphate" evidence="6">
    <location>
        <position position="68"/>
    </location>
</feature>
<dbReference type="Pfam" id="PF00486">
    <property type="entry name" value="Trans_reg_C"/>
    <property type="match status" value="1"/>
</dbReference>
<dbReference type="InterPro" id="IPR001867">
    <property type="entry name" value="OmpR/PhoB-type_DNA-bd"/>
</dbReference>
<dbReference type="GO" id="GO:0006355">
    <property type="term" value="P:regulation of DNA-templated transcription"/>
    <property type="evidence" value="ECO:0007669"/>
    <property type="project" value="InterPro"/>
</dbReference>
<keyword evidence="2" id="KW-0902">Two-component regulatory system</keyword>
<accession>A0A4R7I5K6</accession>
<feature type="DNA-binding region" description="OmpR/PhoB-type" evidence="7">
    <location>
        <begin position="143"/>
        <end position="242"/>
    </location>
</feature>
<dbReference type="InterPro" id="IPR036388">
    <property type="entry name" value="WH-like_DNA-bd_sf"/>
</dbReference>
<keyword evidence="4 7" id="KW-0238">DNA-binding</keyword>
<dbReference type="GO" id="GO:0000976">
    <property type="term" value="F:transcription cis-regulatory region binding"/>
    <property type="evidence" value="ECO:0007669"/>
    <property type="project" value="TreeGrafter"/>
</dbReference>
<feature type="domain" description="Response regulatory" evidence="8">
    <location>
        <begin position="19"/>
        <end position="133"/>
    </location>
</feature>
<dbReference type="SMART" id="SM00862">
    <property type="entry name" value="Trans_reg_C"/>
    <property type="match status" value="1"/>
</dbReference>
<dbReference type="Proteomes" id="UP000294558">
    <property type="component" value="Unassembled WGS sequence"/>
</dbReference>
<dbReference type="SMART" id="SM00448">
    <property type="entry name" value="REC"/>
    <property type="match status" value="1"/>
</dbReference>
<evidence type="ECO:0000256" key="6">
    <source>
        <dbReference type="PROSITE-ProRule" id="PRU00169"/>
    </source>
</evidence>
<dbReference type="Pfam" id="PF00072">
    <property type="entry name" value="Response_reg"/>
    <property type="match status" value="1"/>
</dbReference>
<gene>
    <name evidence="10" type="ORF">BDK89_4188</name>
</gene>
<organism evidence="10 11">
    <name type="scientific">Ilumatobacter fluminis</name>
    <dbReference type="NCBI Taxonomy" id="467091"/>
    <lineage>
        <taxon>Bacteria</taxon>
        <taxon>Bacillati</taxon>
        <taxon>Actinomycetota</taxon>
        <taxon>Acidimicrobiia</taxon>
        <taxon>Acidimicrobiales</taxon>
        <taxon>Ilumatobacteraceae</taxon>
        <taxon>Ilumatobacter</taxon>
    </lineage>
</organism>
<dbReference type="PANTHER" id="PTHR48111:SF40">
    <property type="entry name" value="PHOSPHATE REGULON TRANSCRIPTIONAL REGULATORY PROTEIN PHOB"/>
    <property type="match status" value="1"/>
</dbReference>
<keyword evidence="1 6" id="KW-0597">Phosphoprotein</keyword>
<evidence type="ECO:0000259" key="8">
    <source>
        <dbReference type="PROSITE" id="PS50110"/>
    </source>
</evidence>
<proteinExistence type="predicted"/>
<dbReference type="GO" id="GO:0000156">
    <property type="term" value="F:phosphorelay response regulator activity"/>
    <property type="evidence" value="ECO:0007669"/>
    <property type="project" value="TreeGrafter"/>
</dbReference>
<evidence type="ECO:0000256" key="5">
    <source>
        <dbReference type="ARBA" id="ARBA00023163"/>
    </source>
</evidence>
<dbReference type="GO" id="GO:0005829">
    <property type="term" value="C:cytosol"/>
    <property type="evidence" value="ECO:0007669"/>
    <property type="project" value="TreeGrafter"/>
</dbReference>
<comment type="caution">
    <text evidence="10">The sequence shown here is derived from an EMBL/GenBank/DDBJ whole genome shotgun (WGS) entry which is preliminary data.</text>
</comment>
<dbReference type="InterPro" id="IPR001789">
    <property type="entry name" value="Sig_transdc_resp-reg_receiver"/>
</dbReference>
<dbReference type="InterPro" id="IPR011006">
    <property type="entry name" value="CheY-like_superfamily"/>
</dbReference>
<evidence type="ECO:0000313" key="10">
    <source>
        <dbReference type="EMBL" id="TDT18564.1"/>
    </source>
</evidence>
<dbReference type="Gene3D" id="6.10.250.690">
    <property type="match status" value="1"/>
</dbReference>